<evidence type="ECO:0000256" key="8">
    <source>
        <dbReference type="SAM" id="Phobius"/>
    </source>
</evidence>
<dbReference type="Gene3D" id="3.50.30.30">
    <property type="match status" value="1"/>
</dbReference>
<keyword evidence="2" id="KW-0808">Transferase</keyword>
<keyword evidence="3 6" id="KW-0547">Nucleotide-binding</keyword>
<feature type="transmembrane region" description="Helical" evidence="8">
    <location>
        <begin position="245"/>
        <end position="268"/>
    </location>
</feature>
<dbReference type="Pfam" id="PF00069">
    <property type="entry name" value="Pkinase"/>
    <property type="match status" value="1"/>
</dbReference>
<evidence type="ECO:0000256" key="2">
    <source>
        <dbReference type="ARBA" id="ARBA00022679"/>
    </source>
</evidence>
<dbReference type="PROSITE" id="PS00107">
    <property type="entry name" value="PROTEIN_KINASE_ATP"/>
    <property type="match status" value="1"/>
</dbReference>
<keyword evidence="1" id="KW-0723">Serine/threonine-protein kinase</keyword>
<proteinExistence type="predicted"/>
<name>A0ABR2T8I7_9ROSI</name>
<dbReference type="Proteomes" id="UP001396334">
    <property type="component" value="Unassembled WGS sequence"/>
</dbReference>
<dbReference type="CDD" id="cd02120">
    <property type="entry name" value="PA_subtilisin_like"/>
    <property type="match status" value="1"/>
</dbReference>
<dbReference type="Gene3D" id="1.10.510.10">
    <property type="entry name" value="Transferase(Phosphotransferase) domain 1"/>
    <property type="match status" value="1"/>
</dbReference>
<dbReference type="PANTHER" id="PTHR47989">
    <property type="entry name" value="OS01G0750732 PROTEIN"/>
    <property type="match status" value="1"/>
</dbReference>
<keyword evidence="8" id="KW-0472">Membrane</keyword>
<dbReference type="CDD" id="cd14066">
    <property type="entry name" value="STKc_IRAK"/>
    <property type="match status" value="1"/>
</dbReference>
<comment type="caution">
    <text evidence="10">The sequence shown here is derived from an EMBL/GenBank/DDBJ whole genome shotgun (WGS) entry which is preliminary data.</text>
</comment>
<evidence type="ECO:0000256" key="4">
    <source>
        <dbReference type="ARBA" id="ARBA00022777"/>
    </source>
</evidence>
<dbReference type="InterPro" id="IPR000719">
    <property type="entry name" value="Prot_kinase_dom"/>
</dbReference>
<feature type="domain" description="Protein kinase" evidence="9">
    <location>
        <begin position="319"/>
        <end position="598"/>
    </location>
</feature>
<evidence type="ECO:0000256" key="7">
    <source>
        <dbReference type="SAM" id="MobiDB-lite"/>
    </source>
</evidence>
<dbReference type="InterPro" id="IPR011009">
    <property type="entry name" value="Kinase-like_dom_sf"/>
</dbReference>
<protein>
    <recommendedName>
        <fullName evidence="9">Protein kinase domain-containing protein</fullName>
    </recommendedName>
</protein>
<dbReference type="Pfam" id="PF19160">
    <property type="entry name" value="SPARK"/>
    <property type="match status" value="1"/>
</dbReference>
<keyword evidence="8" id="KW-0812">Transmembrane</keyword>
<keyword evidence="11" id="KW-1185">Reference proteome</keyword>
<evidence type="ECO:0000313" key="11">
    <source>
        <dbReference type="Proteomes" id="UP001396334"/>
    </source>
</evidence>
<organism evidence="10 11">
    <name type="scientific">Hibiscus sabdariffa</name>
    <name type="common">roselle</name>
    <dbReference type="NCBI Taxonomy" id="183260"/>
    <lineage>
        <taxon>Eukaryota</taxon>
        <taxon>Viridiplantae</taxon>
        <taxon>Streptophyta</taxon>
        <taxon>Embryophyta</taxon>
        <taxon>Tracheophyta</taxon>
        <taxon>Spermatophyta</taxon>
        <taxon>Magnoliopsida</taxon>
        <taxon>eudicotyledons</taxon>
        <taxon>Gunneridae</taxon>
        <taxon>Pentapetalae</taxon>
        <taxon>rosids</taxon>
        <taxon>malvids</taxon>
        <taxon>Malvales</taxon>
        <taxon>Malvaceae</taxon>
        <taxon>Malvoideae</taxon>
        <taxon>Hibiscus</taxon>
    </lineage>
</organism>
<evidence type="ECO:0000256" key="3">
    <source>
        <dbReference type="ARBA" id="ARBA00022741"/>
    </source>
</evidence>
<dbReference type="PANTHER" id="PTHR47989:SF36">
    <property type="entry name" value="PROTEIN KINASE DOMAIN-CONTAINING PROTEIN"/>
    <property type="match status" value="1"/>
</dbReference>
<evidence type="ECO:0000256" key="6">
    <source>
        <dbReference type="PROSITE-ProRule" id="PRU10141"/>
    </source>
</evidence>
<keyword evidence="5 6" id="KW-0067">ATP-binding</keyword>
<feature type="binding site" evidence="6">
    <location>
        <position position="347"/>
    </location>
    <ligand>
        <name>ATP</name>
        <dbReference type="ChEBI" id="CHEBI:30616"/>
    </ligand>
</feature>
<feature type="region of interest" description="Disordered" evidence="7">
    <location>
        <begin position="602"/>
        <end position="627"/>
    </location>
</feature>
<evidence type="ECO:0000313" key="10">
    <source>
        <dbReference type="EMBL" id="KAK9033764.1"/>
    </source>
</evidence>
<sequence>MIFLVLESHLIKGLTTSADCPLDLSASNFTLVASLCSNKDDRGKCCRYMNAFVAFSVARYANVTSDLGVSSDSSDICIQSILQTMELHGVPRNAILFCGFGTKIPVRYDCRGRTTVTQMLESPKFMDVTENCKLPLLQENDCRKCLNAGIVYLRHLVGSENNITLSTCRDATFAALASQVDNTSAAEFATCFFQVQGFNIPPVSESSPSPPAPKVSPSPLVAASPSQLVLGVPQKQNHRTYHLTIIPGIGIAVTVAAVMLLIVLVILIRRKKRELEDSESADKNASKLFPSPRPMRKFQEGTSSMFRKYSYKDTKKATENFNTVIGRGGFGTVYKAQFSNGSVVAVKRMDKVSEQAEDEFCREIELLARLHHRHLVALRGFCIEKRDRFLMYEYMSNGSLKDHLHSPGQTPLSWDTRIQIAIDVANALEYLHFYCDPPLCHRDIKSSNILLDENFVAKVADFGLAHASKDGSICFEPVNTDIRGTPGYMDPEYVVTHELTDKSDVYSYGVLLLEMVTARRAVQDGKNLVESSQILMASESRLLDLVDPQIKDSFDLDQLHTVVTIVRWCTQREGRARPSIKQVLRLLYESSDPMHSGFIEAVEDEDYEGSDGRGRTSRGKIPRSGPYYHSGDGRYLASSSSTSRELAVTGRSVYPENLFVSEVPLYFGHGNRTKELCEIDSLDPEEVAGKYIFCDFDPSGQNSPFTTQVYEMYTSGAAGAIFSSDGGPFFRSKDFSMPFVLVEPKYGELVKDYIINSKNATVAIRFQTTLLGTKPAPQTQDYIDYLCGLNYTSTQIRTITGMHDFNCDNATLDLNYPSFIILLNNTNTSSAIFQRELTNVAEGSSVYRAVVKAPSGMKALVQPATITFAGKNSKAKFQLTVDIDVGVGVGSIPQSDYFGNYGFLSWYEVNGKHEVTSPIVSAFAP</sequence>
<evidence type="ECO:0000256" key="5">
    <source>
        <dbReference type="ARBA" id="ARBA00022840"/>
    </source>
</evidence>
<dbReference type="EMBL" id="JBBPBN010000007">
    <property type="protein sequence ID" value="KAK9033764.1"/>
    <property type="molecule type" value="Genomic_DNA"/>
</dbReference>
<dbReference type="SMART" id="SM00220">
    <property type="entry name" value="S_TKc"/>
    <property type="match status" value="1"/>
</dbReference>
<dbReference type="PROSITE" id="PS50011">
    <property type="entry name" value="PROTEIN_KINASE_DOM"/>
    <property type="match status" value="1"/>
</dbReference>
<dbReference type="Pfam" id="PF17766">
    <property type="entry name" value="fn3_6"/>
    <property type="match status" value="1"/>
</dbReference>
<dbReference type="InterPro" id="IPR041469">
    <property type="entry name" value="Subtilisin-like_FN3"/>
</dbReference>
<evidence type="ECO:0000259" key="9">
    <source>
        <dbReference type="PROSITE" id="PS50011"/>
    </source>
</evidence>
<dbReference type="Gene3D" id="2.60.40.2310">
    <property type="match status" value="1"/>
</dbReference>
<evidence type="ECO:0000256" key="1">
    <source>
        <dbReference type="ARBA" id="ARBA00022527"/>
    </source>
</evidence>
<dbReference type="Gene3D" id="3.30.200.20">
    <property type="entry name" value="Phosphorylase Kinase, domain 1"/>
    <property type="match status" value="1"/>
</dbReference>
<dbReference type="InterPro" id="IPR017441">
    <property type="entry name" value="Protein_kinase_ATP_BS"/>
</dbReference>
<dbReference type="SUPFAM" id="SSF56112">
    <property type="entry name" value="Protein kinase-like (PK-like)"/>
    <property type="match status" value="1"/>
</dbReference>
<dbReference type="PROSITE" id="PS00108">
    <property type="entry name" value="PROTEIN_KINASE_ST"/>
    <property type="match status" value="1"/>
</dbReference>
<keyword evidence="8" id="KW-1133">Transmembrane helix</keyword>
<dbReference type="InterPro" id="IPR008271">
    <property type="entry name" value="Ser/Thr_kinase_AS"/>
</dbReference>
<dbReference type="InterPro" id="IPR043891">
    <property type="entry name" value="SPARK"/>
</dbReference>
<reference evidence="10 11" key="1">
    <citation type="journal article" date="2024" name="G3 (Bethesda)">
        <title>Genome assembly of Hibiscus sabdariffa L. provides insights into metabolisms of medicinal natural products.</title>
        <authorList>
            <person name="Kim T."/>
        </authorList>
    </citation>
    <scope>NUCLEOTIDE SEQUENCE [LARGE SCALE GENOMIC DNA]</scope>
    <source>
        <strain evidence="10">TK-2024</strain>
        <tissue evidence="10">Old leaves</tissue>
    </source>
</reference>
<gene>
    <name evidence="10" type="ORF">V6N11_049948</name>
</gene>
<accession>A0ABR2T8I7</accession>
<keyword evidence="4" id="KW-0418">Kinase</keyword>